<gene>
    <name evidence="8" type="ordered locus">Caur_0074</name>
</gene>
<organism evidence="8 9">
    <name type="scientific">Chloroflexus aurantiacus (strain ATCC 29366 / DSM 635 / J-10-fl)</name>
    <dbReference type="NCBI Taxonomy" id="324602"/>
    <lineage>
        <taxon>Bacteria</taxon>
        <taxon>Bacillati</taxon>
        <taxon>Chloroflexota</taxon>
        <taxon>Chloroflexia</taxon>
        <taxon>Chloroflexales</taxon>
        <taxon>Chloroflexineae</taxon>
        <taxon>Chloroflexaceae</taxon>
        <taxon>Chloroflexus</taxon>
    </lineage>
</organism>
<feature type="transmembrane region" description="Helical" evidence="7">
    <location>
        <begin position="432"/>
        <end position="450"/>
    </location>
</feature>
<dbReference type="AlphaFoldDB" id="A9WBC1"/>
<feature type="transmembrane region" description="Helical" evidence="7">
    <location>
        <begin position="345"/>
        <end position="368"/>
    </location>
</feature>
<evidence type="ECO:0000256" key="6">
    <source>
        <dbReference type="ARBA" id="ARBA00023136"/>
    </source>
</evidence>
<evidence type="ECO:0000256" key="4">
    <source>
        <dbReference type="ARBA" id="ARBA00022692"/>
    </source>
</evidence>
<accession>A9WBC1</accession>
<feature type="transmembrane region" description="Helical" evidence="7">
    <location>
        <begin position="161"/>
        <end position="180"/>
    </location>
</feature>
<feature type="transmembrane region" description="Helical" evidence="7">
    <location>
        <begin position="129"/>
        <end position="149"/>
    </location>
</feature>
<dbReference type="PATRIC" id="fig|324602.8.peg.82"/>
<protein>
    <submittedName>
        <fullName evidence="8">Polysaccharide biosynthesis protein</fullName>
    </submittedName>
</protein>
<dbReference type="eggNOG" id="COG2244">
    <property type="taxonomic scope" value="Bacteria"/>
</dbReference>
<feature type="transmembrane region" description="Helical" evidence="7">
    <location>
        <begin position="462"/>
        <end position="482"/>
    </location>
</feature>
<dbReference type="FunCoup" id="A9WBC1">
    <property type="interactions" value="22"/>
</dbReference>
<dbReference type="PANTHER" id="PTHR30250:SF10">
    <property type="entry name" value="LIPOPOLYSACCHARIDE BIOSYNTHESIS PROTEIN WZXC"/>
    <property type="match status" value="1"/>
</dbReference>
<dbReference type="STRING" id="324602.Caur_0074"/>
<name>A9WBC1_CHLAA</name>
<dbReference type="PANTHER" id="PTHR30250">
    <property type="entry name" value="PST FAMILY PREDICTED COLANIC ACID TRANSPORTER"/>
    <property type="match status" value="1"/>
</dbReference>
<feature type="transmembrane region" description="Helical" evidence="7">
    <location>
        <begin position="27"/>
        <end position="47"/>
    </location>
</feature>
<evidence type="ECO:0000313" key="9">
    <source>
        <dbReference type="Proteomes" id="UP000002008"/>
    </source>
</evidence>
<feature type="transmembrane region" description="Helical" evidence="7">
    <location>
        <begin position="304"/>
        <end position="325"/>
    </location>
</feature>
<dbReference type="EnsemblBacteria" id="ABY33328">
    <property type="protein sequence ID" value="ABY33328"/>
    <property type="gene ID" value="Caur_0074"/>
</dbReference>
<evidence type="ECO:0000256" key="3">
    <source>
        <dbReference type="ARBA" id="ARBA00022475"/>
    </source>
</evidence>
<dbReference type="Proteomes" id="UP000002008">
    <property type="component" value="Chromosome"/>
</dbReference>
<keyword evidence="9" id="KW-1185">Reference proteome</keyword>
<feature type="transmembrane region" description="Helical" evidence="7">
    <location>
        <begin position="400"/>
        <end position="420"/>
    </location>
</feature>
<dbReference type="Pfam" id="PF13440">
    <property type="entry name" value="Polysacc_synt_3"/>
    <property type="match status" value="1"/>
</dbReference>
<evidence type="ECO:0000256" key="5">
    <source>
        <dbReference type="ARBA" id="ARBA00022989"/>
    </source>
</evidence>
<reference evidence="9" key="1">
    <citation type="journal article" date="2011" name="BMC Genomics">
        <title>Complete genome sequence of the filamentous anoxygenic phototrophic bacterium Chloroflexus aurantiacus.</title>
        <authorList>
            <person name="Tang K.H."/>
            <person name="Barry K."/>
            <person name="Chertkov O."/>
            <person name="Dalin E."/>
            <person name="Han C.S."/>
            <person name="Hauser L.J."/>
            <person name="Honchak B.M."/>
            <person name="Karbach L.E."/>
            <person name="Land M.L."/>
            <person name="Lapidus A."/>
            <person name="Larimer F.W."/>
            <person name="Mikhailova N."/>
            <person name="Pitluck S."/>
            <person name="Pierson B.K."/>
            <person name="Blankenship R.E."/>
        </authorList>
    </citation>
    <scope>NUCLEOTIDE SEQUENCE [LARGE SCALE GENOMIC DNA]</scope>
    <source>
        <strain evidence="9">ATCC 29366 / DSM 635 / J-10-fl</strain>
    </source>
</reference>
<comment type="similarity">
    <text evidence="2">Belongs to the polysaccharide synthase family.</text>
</comment>
<feature type="transmembrane region" description="Helical" evidence="7">
    <location>
        <begin position="93"/>
        <end position="117"/>
    </location>
</feature>
<evidence type="ECO:0000256" key="7">
    <source>
        <dbReference type="SAM" id="Phobius"/>
    </source>
</evidence>
<dbReference type="GO" id="GO:0005886">
    <property type="term" value="C:plasma membrane"/>
    <property type="evidence" value="ECO:0000318"/>
    <property type="project" value="GO_Central"/>
</dbReference>
<evidence type="ECO:0000313" key="8">
    <source>
        <dbReference type="EMBL" id="ABY33328.1"/>
    </source>
</evidence>
<keyword evidence="5 7" id="KW-1133">Transmembrane helix</keyword>
<keyword evidence="3" id="KW-1003">Cell membrane</keyword>
<dbReference type="HOGENOM" id="CLU_026911_3_1_0"/>
<comment type="subcellular location">
    <subcellularLocation>
        <location evidence="1">Cell membrane</location>
        <topology evidence="1">Multi-pass membrane protein</topology>
    </subcellularLocation>
</comment>
<dbReference type="KEGG" id="cau:Caur_0074"/>
<keyword evidence="6 7" id="KW-0472">Membrane</keyword>
<dbReference type="RefSeq" id="WP_012255984.1">
    <property type="nucleotide sequence ID" value="NC_010175.1"/>
</dbReference>
<feature type="transmembrane region" description="Helical" evidence="7">
    <location>
        <begin position="59"/>
        <end position="81"/>
    </location>
</feature>
<feature type="transmembrane region" description="Helical" evidence="7">
    <location>
        <begin position="272"/>
        <end position="292"/>
    </location>
</feature>
<dbReference type="InterPro" id="IPR050833">
    <property type="entry name" value="Poly_Biosynth_Transport"/>
</dbReference>
<dbReference type="InParanoid" id="A9WBC1"/>
<feature type="transmembrane region" description="Helical" evidence="7">
    <location>
        <begin position="375"/>
        <end position="394"/>
    </location>
</feature>
<proteinExistence type="inferred from homology"/>
<keyword evidence="4 7" id="KW-0812">Transmembrane</keyword>
<evidence type="ECO:0000256" key="1">
    <source>
        <dbReference type="ARBA" id="ARBA00004651"/>
    </source>
</evidence>
<feature type="transmembrane region" description="Helical" evidence="7">
    <location>
        <begin position="187"/>
        <end position="208"/>
    </location>
</feature>
<evidence type="ECO:0000256" key="2">
    <source>
        <dbReference type="ARBA" id="ARBA00007430"/>
    </source>
</evidence>
<dbReference type="EMBL" id="CP000909">
    <property type="protein sequence ID" value="ABY33328.1"/>
    <property type="molecule type" value="Genomic_DNA"/>
</dbReference>
<sequence>MPTPHSPHPHPNPPPALLATRAVRGSLWVVASSYWTIGFGFLANMLLMRLLSPDVYGEFALAMFFFSLFQVRSKIALNYAFAQQRAITGETVGTLFVLDVLAGWGGVLLAFSVAPLLRWLGYPAAVIEIMLVLTILSGIESLLGVFQIVLESDLHFKPISIINGIAMPLSYIPAFVCAFTDLKRYSILAQSTSFTLLSLIGIGLYALYTQRHLLRLRWRYQSTLAVAYLRFGMTSGLGQAIAGLTTQVDNMILGTIAGTVHLGYYDRAYRVAQWPALLLSAVLGRAAIFTYSQLRDDVIRLQRAVTRVLWGSLHLAVPVALAVMLSANELVPLLFGAQWEPAIPLLRVLILLAVIRPVWDNLSAWFIGSGEPQRVVALSAIQLLLLVLIGTPLTLMGGEFGMAIGAVIAAGCSLLIAYWQVRRQLVVDLRQVLGNPLLAALGTLLIFWLLDRLVGSGQPLWLAVGWKAGVAFGGFFCWAYVLQPALFRRQIGEVWRAIRGKGERDA</sequence>